<dbReference type="Pfam" id="PF09084">
    <property type="entry name" value="NMT1"/>
    <property type="match status" value="1"/>
</dbReference>
<keyword evidence="9" id="KW-0408">Iron</keyword>
<keyword evidence="6" id="KW-0479">Metal-binding</keyword>
<proteinExistence type="inferred from homology"/>
<comment type="subunit">
    <text evidence="4">Homodimer.</text>
</comment>
<feature type="domain" description="SsuA/THI5-like" evidence="12">
    <location>
        <begin position="39"/>
        <end position="249"/>
    </location>
</feature>
<keyword evidence="7" id="KW-0663">Pyridoxal phosphate</keyword>
<comment type="caution">
    <text evidence="13">The sequence shown here is derived from an EMBL/GenBank/DDBJ whole genome shotgun (WGS) entry which is preliminary data.</text>
</comment>
<gene>
    <name evidence="13" type="ORF">I4I81_04865</name>
</gene>
<evidence type="ECO:0000256" key="9">
    <source>
        <dbReference type="ARBA" id="ARBA00023004"/>
    </source>
</evidence>
<evidence type="ECO:0000256" key="6">
    <source>
        <dbReference type="ARBA" id="ARBA00022723"/>
    </source>
</evidence>
<dbReference type="Proteomes" id="UP000694287">
    <property type="component" value="Unassembled WGS sequence"/>
</dbReference>
<accession>A0ABS6UNP5</accession>
<keyword evidence="5" id="KW-0808">Transferase</keyword>
<evidence type="ECO:0000313" key="13">
    <source>
        <dbReference type="EMBL" id="MBW0133586.1"/>
    </source>
</evidence>
<keyword evidence="14" id="KW-1185">Reference proteome</keyword>
<evidence type="ECO:0000256" key="8">
    <source>
        <dbReference type="ARBA" id="ARBA00022977"/>
    </source>
</evidence>
<dbReference type="RefSeq" id="WP_218604626.1">
    <property type="nucleotide sequence ID" value="NZ_JADQDJ010000242.1"/>
</dbReference>
<comment type="pathway">
    <text evidence="2">Cofactor biosynthesis; thiamine diphosphate biosynthesis.</text>
</comment>
<reference evidence="13 14" key="1">
    <citation type="submission" date="2020-11" db="EMBL/GenBank/DDBJ databases">
        <title>Pseudonocardia abyssalis sp. nov. and Pseudonocardia oceani sp. nov., description and phylogenomic analysis of two novel actinomycetes isolated from the deep Southern Ocean.</title>
        <authorList>
            <person name="Parra J."/>
        </authorList>
    </citation>
    <scope>NUCLEOTIDE SEQUENCE [LARGE SCALE GENOMIC DNA]</scope>
    <source>
        <strain evidence="13 14">KRD-168</strain>
    </source>
</reference>
<evidence type="ECO:0000256" key="7">
    <source>
        <dbReference type="ARBA" id="ARBA00022898"/>
    </source>
</evidence>
<dbReference type="InterPro" id="IPR015168">
    <property type="entry name" value="SsuA/THI5"/>
</dbReference>
<evidence type="ECO:0000256" key="3">
    <source>
        <dbReference type="ARBA" id="ARBA00009406"/>
    </source>
</evidence>
<evidence type="ECO:0000256" key="4">
    <source>
        <dbReference type="ARBA" id="ARBA00011738"/>
    </source>
</evidence>
<dbReference type="PANTHER" id="PTHR31528:SF1">
    <property type="entry name" value="4-AMINO-5-HYDROXYMETHYL-2-METHYLPYRIMIDINE PHOSPHATE SYNTHASE THI11-RELATED"/>
    <property type="match status" value="1"/>
</dbReference>
<evidence type="ECO:0000256" key="2">
    <source>
        <dbReference type="ARBA" id="ARBA00004948"/>
    </source>
</evidence>
<keyword evidence="8" id="KW-0784">Thiamine biosynthesis</keyword>
<comment type="similarity">
    <text evidence="3">Belongs to the NMT1/THI5 family.</text>
</comment>
<protein>
    <recommendedName>
        <fullName evidence="10">Thiamine pyrimidine synthase</fullName>
    </recommendedName>
</protein>
<comment type="catalytic activity">
    <reaction evidence="11">
        <text>N(6)-(pyridoxal phosphate)-L-lysyl-[4-amino-5-hydroxymethyl-2-methylpyrimidine phosphate synthase] + L-histidyl-[4-amino-5-hydroxymethyl-2-methylpyrimidine phosphate synthase] + 2 Fe(3+) + 4 H2O = L-lysyl-[4-amino-5-hydroxymethyl-2-methylpyrimidine phosphate synthase] + (2S)-2-amino-5-hydroxy-4-oxopentanoyl-[4-amino-5-hydroxymethyl-2-methylpyrimidine phosphate synthase] + 4-amino-2-methyl-5-(phosphooxymethyl)pyrimidine + 3-oxopropanoate + 2 Fe(2+) + 2 H(+)</text>
        <dbReference type="Rhea" id="RHEA:65756"/>
        <dbReference type="Rhea" id="RHEA-COMP:16892"/>
        <dbReference type="Rhea" id="RHEA-COMP:16893"/>
        <dbReference type="Rhea" id="RHEA-COMP:16894"/>
        <dbReference type="Rhea" id="RHEA-COMP:16895"/>
        <dbReference type="ChEBI" id="CHEBI:15377"/>
        <dbReference type="ChEBI" id="CHEBI:15378"/>
        <dbReference type="ChEBI" id="CHEBI:29033"/>
        <dbReference type="ChEBI" id="CHEBI:29034"/>
        <dbReference type="ChEBI" id="CHEBI:29969"/>
        <dbReference type="ChEBI" id="CHEBI:29979"/>
        <dbReference type="ChEBI" id="CHEBI:33190"/>
        <dbReference type="ChEBI" id="CHEBI:58354"/>
        <dbReference type="ChEBI" id="CHEBI:143915"/>
        <dbReference type="ChEBI" id="CHEBI:157692"/>
    </reaction>
    <physiologicalReaction direction="left-to-right" evidence="11">
        <dbReference type="Rhea" id="RHEA:65757"/>
    </physiologicalReaction>
</comment>
<dbReference type="InterPro" id="IPR027939">
    <property type="entry name" value="NMT1/THI5"/>
</dbReference>
<evidence type="ECO:0000256" key="11">
    <source>
        <dbReference type="ARBA" id="ARBA00048179"/>
    </source>
</evidence>
<sequence>MARTRLFAVLVAVLSLVLAGCSGGSGDRTIRIALDWTPNTNHTGLYVAQVQGWFADAGLDVEFLPYNSTSPDTLVSSGAAEFGISFQDSFTFSKAAGADITSVMAVLQHWGTEIAVRADRADIVSPADLDGATYGGFGGPGEVPKMQAVIRDAGGTGDFETVVLGTSAYEALYSGDVDFTEPFVAWEGIEADLRGEPLKTFAYTDYGFPDAYSVVLIGNSPWLTENPDDARAFVQAAQRGYELAADDPARGAQLLMDANPGFFTEPELVTRSQDMLAAEYLRDESGAVGPQTLERWSGYSGFVVDSGVLTGPDGAPVTGRPDFSTWFTNDYLAP</sequence>
<evidence type="ECO:0000259" key="12">
    <source>
        <dbReference type="Pfam" id="PF09084"/>
    </source>
</evidence>
<evidence type="ECO:0000313" key="14">
    <source>
        <dbReference type="Proteomes" id="UP000694287"/>
    </source>
</evidence>
<name>A0ABS6UNP5_9PSEU</name>
<dbReference type="EMBL" id="JADQDK010000001">
    <property type="protein sequence ID" value="MBW0133586.1"/>
    <property type="molecule type" value="Genomic_DNA"/>
</dbReference>
<dbReference type="PANTHER" id="PTHR31528">
    <property type="entry name" value="4-AMINO-5-HYDROXYMETHYL-2-METHYLPYRIMIDINE PHOSPHATE SYNTHASE THI11-RELATED"/>
    <property type="match status" value="1"/>
</dbReference>
<evidence type="ECO:0000256" key="1">
    <source>
        <dbReference type="ARBA" id="ARBA00003469"/>
    </source>
</evidence>
<evidence type="ECO:0000256" key="10">
    <source>
        <dbReference type="ARBA" id="ARBA00033171"/>
    </source>
</evidence>
<evidence type="ECO:0000256" key="5">
    <source>
        <dbReference type="ARBA" id="ARBA00022679"/>
    </source>
</evidence>
<comment type="function">
    <text evidence="1">Responsible for the formation of the pyrimidine heterocycle in the thiamine biosynthesis pathway. Catalyzes the formation of hydroxymethylpyrimidine phosphate (HMP-P) from histidine and pyridoxal phosphate (PLP). The protein uses PLP and the active site histidine to form HMP-P, generating an inactive enzyme. The enzyme can only undergo a single turnover, which suggests it is a suicide enzyme.</text>
</comment>
<dbReference type="PROSITE" id="PS51257">
    <property type="entry name" value="PROKAR_LIPOPROTEIN"/>
    <property type="match status" value="1"/>
</dbReference>
<organism evidence="13 14">
    <name type="scientific">Pseudonocardia abyssalis</name>
    <dbReference type="NCBI Taxonomy" id="2792008"/>
    <lineage>
        <taxon>Bacteria</taxon>
        <taxon>Bacillati</taxon>
        <taxon>Actinomycetota</taxon>
        <taxon>Actinomycetes</taxon>
        <taxon>Pseudonocardiales</taxon>
        <taxon>Pseudonocardiaceae</taxon>
        <taxon>Pseudonocardia</taxon>
    </lineage>
</organism>